<comment type="caution">
    <text evidence="1">The sequence shown here is derived from an EMBL/GenBank/DDBJ whole genome shotgun (WGS) entry which is preliminary data.</text>
</comment>
<dbReference type="EMBL" id="SNRY01001091">
    <property type="protein sequence ID" value="KAA6333616.1"/>
    <property type="molecule type" value="Genomic_DNA"/>
</dbReference>
<dbReference type="AlphaFoldDB" id="A0A5J4RHI5"/>
<protein>
    <submittedName>
        <fullName evidence="1">Uncharacterized protein</fullName>
    </submittedName>
</protein>
<name>A0A5J4RHI5_9ZZZZ</name>
<organism evidence="1">
    <name type="scientific">termite gut metagenome</name>
    <dbReference type="NCBI Taxonomy" id="433724"/>
    <lineage>
        <taxon>unclassified sequences</taxon>
        <taxon>metagenomes</taxon>
        <taxon>organismal metagenomes</taxon>
    </lineage>
</organism>
<gene>
    <name evidence="1" type="ORF">EZS27_017985</name>
</gene>
<proteinExistence type="predicted"/>
<sequence length="245" mass="29224">MFRDSSYDIWIAITITHTYFDTKSCDLSLEPSQETMEVLKKSGILFRQYDTCTWVLLKPVSEERIRTEMFFEDESYTLRFELRNRIPEFYYYTQKEVVTPKESHWKCSYVGEHGIFSRLELPVTKELLAKTETIKLMFESKTKFWEYLLIPKTTPGKVSFKMLEYKNQLSFIFAGLTDVSGEQRPAFRFVTDKEIKLKETYDFKISLWKITDYGEQLLSDNICYPQPHSTSIFDNENTITGYYYF</sequence>
<evidence type="ECO:0000313" key="1">
    <source>
        <dbReference type="EMBL" id="KAA6333616.1"/>
    </source>
</evidence>
<reference evidence="1" key="1">
    <citation type="submission" date="2019-03" db="EMBL/GenBank/DDBJ databases">
        <title>Single cell metagenomics reveals metabolic interactions within the superorganism composed of flagellate Streblomastix strix and complex community of Bacteroidetes bacteria on its surface.</title>
        <authorList>
            <person name="Treitli S.C."/>
            <person name="Kolisko M."/>
            <person name="Husnik F."/>
            <person name="Keeling P."/>
            <person name="Hampl V."/>
        </authorList>
    </citation>
    <scope>NUCLEOTIDE SEQUENCE</scope>
    <source>
        <strain evidence="1">STM</strain>
    </source>
</reference>
<accession>A0A5J4RHI5</accession>